<feature type="domain" description="C2H2-type" evidence="11">
    <location>
        <begin position="632"/>
        <end position="657"/>
    </location>
</feature>
<evidence type="ECO:0000256" key="10">
    <source>
        <dbReference type="PROSITE-ProRule" id="PRU00042"/>
    </source>
</evidence>
<dbReference type="InterPro" id="IPR013087">
    <property type="entry name" value="Znf_C2H2_type"/>
</dbReference>
<feature type="domain" description="C2H2-type" evidence="11">
    <location>
        <begin position="523"/>
        <end position="547"/>
    </location>
</feature>
<dbReference type="PANTHER" id="PTHR24384">
    <property type="entry name" value="FINGER PUTATIVE TRANSCRIPTION FACTOR FAMILY-RELATED"/>
    <property type="match status" value="1"/>
</dbReference>
<keyword evidence="2" id="KW-0479">Metal-binding</keyword>
<feature type="domain" description="C2H2-type" evidence="11">
    <location>
        <begin position="434"/>
        <end position="456"/>
    </location>
</feature>
<dbReference type="Gene3D" id="3.30.160.60">
    <property type="entry name" value="Classic Zinc Finger"/>
    <property type="match status" value="9"/>
</dbReference>
<dbReference type="Pfam" id="PF13912">
    <property type="entry name" value="zf-C2H2_6"/>
    <property type="match status" value="2"/>
</dbReference>
<reference evidence="12 13" key="1">
    <citation type="submission" date="2023-01" db="EMBL/GenBank/DDBJ databases">
        <authorList>
            <person name="Whitehead M."/>
        </authorList>
    </citation>
    <scope>NUCLEOTIDE SEQUENCE [LARGE SCALE GENOMIC DNA]</scope>
</reference>
<evidence type="ECO:0000256" key="3">
    <source>
        <dbReference type="ARBA" id="ARBA00022737"/>
    </source>
</evidence>
<dbReference type="PROSITE" id="PS00028">
    <property type="entry name" value="ZINC_FINGER_C2H2_1"/>
    <property type="match status" value="11"/>
</dbReference>
<feature type="domain" description="C2H2-type" evidence="11">
    <location>
        <begin position="576"/>
        <end position="603"/>
    </location>
</feature>
<evidence type="ECO:0000256" key="6">
    <source>
        <dbReference type="ARBA" id="ARBA00023015"/>
    </source>
</evidence>
<evidence type="ECO:0000256" key="8">
    <source>
        <dbReference type="ARBA" id="ARBA00023163"/>
    </source>
</evidence>
<comment type="caution">
    <text evidence="12">The sequence shown here is derived from an EMBL/GenBank/DDBJ whole genome shotgun (WGS) entry which is preliminary data.</text>
</comment>
<sequence length="657" mass="76815">MEKLIDIQHKNNKIETDYTQQLVSNDISIKNEIEDNNEEEFTDIDKNKHKNPNVWTVSVNEETNTIIKTEKDETVVNDCMFKSEMEIEILRSINKKKAHVINPIENCNNPKPTVGGRIHNLEKEYQCNICNKSFQNRYNLEVHKSLHVNIKKFNCISCCEQFFELNGLKSHLISHIDNNIKLFENQFIQECNDVGDCNSNLCNNITMLDGLKTSHSEGEDPIQKRTINKVQLEFSVEIENILLTKECSINSNLTVGNAVDSCAPVNRKHISLDESNAANSVGQIEYKNDEMYNCAKCSLLFHDRPSIIDHLKPRIDQCINCCKYIGSPNSCKYPVRFHPGTPFYFECEECYNGFYTLKSFEKYLSDEVIRNKKKDRPYKCDVCLKTYIHLYHFAAHQRLHKGERPYQCNICNKRFHAKFNLEAHMFSHEIIKRYKCSLCSKKFLKSKYYKIHMLSHDSNIHKCNMCGKEFVSLNSLQKHQDLHSGYRPYKCIECGKSFSMNKSLTQHLKRHEGLKPYQCARPFVCDLCGKTYPAIVSLNRHKKTNHTCDICNKFYSDPKELKVHKTTHEEFKLRQYACKLCDKAFKNQQALEKHQLTHLVEKPFKCDLCPKSYINITVLTVHRRNHTGERPYKCELCNKTYPQISSLTRHKTIVHNK</sequence>
<evidence type="ECO:0000259" key="11">
    <source>
        <dbReference type="PROSITE" id="PS50157"/>
    </source>
</evidence>
<dbReference type="SUPFAM" id="SSF57667">
    <property type="entry name" value="beta-beta-alpha zinc fingers"/>
    <property type="match status" value="7"/>
</dbReference>
<dbReference type="PANTHER" id="PTHR24384:SF196">
    <property type="entry name" value="ZINC FINGER AND BTB DOMAIN-CONTAINING PROTEIN 11"/>
    <property type="match status" value="1"/>
</dbReference>
<dbReference type="GO" id="GO:0000978">
    <property type="term" value="F:RNA polymerase II cis-regulatory region sequence-specific DNA binding"/>
    <property type="evidence" value="ECO:0007669"/>
    <property type="project" value="TreeGrafter"/>
</dbReference>
<dbReference type="FunFam" id="3.30.160.60:FF:002343">
    <property type="entry name" value="Zinc finger protein 33A"/>
    <property type="match status" value="1"/>
</dbReference>
<feature type="domain" description="C2H2-type" evidence="11">
    <location>
        <begin position="604"/>
        <end position="631"/>
    </location>
</feature>
<keyword evidence="8" id="KW-0804">Transcription</keyword>
<dbReference type="AlphaFoldDB" id="A0AAV0VI51"/>
<name>A0AAV0VI51_9HEMI</name>
<evidence type="ECO:0000256" key="1">
    <source>
        <dbReference type="ARBA" id="ARBA00004123"/>
    </source>
</evidence>
<keyword evidence="13" id="KW-1185">Reference proteome</keyword>
<dbReference type="InterPro" id="IPR050752">
    <property type="entry name" value="C2H2-ZF_domain"/>
</dbReference>
<evidence type="ECO:0000256" key="9">
    <source>
        <dbReference type="ARBA" id="ARBA00023242"/>
    </source>
</evidence>
<proteinExistence type="predicted"/>
<dbReference type="Proteomes" id="UP001160148">
    <property type="component" value="Unassembled WGS sequence"/>
</dbReference>
<evidence type="ECO:0000256" key="2">
    <source>
        <dbReference type="ARBA" id="ARBA00022723"/>
    </source>
</evidence>
<dbReference type="SMART" id="SM00355">
    <property type="entry name" value="ZnF_C2H2"/>
    <property type="match status" value="13"/>
</dbReference>
<dbReference type="FunFam" id="3.30.160.60:FF:000322">
    <property type="entry name" value="GDNF-inducible zinc finger protein 1"/>
    <property type="match status" value="1"/>
</dbReference>
<keyword evidence="3" id="KW-0677">Repeat</keyword>
<dbReference type="GO" id="GO:0008270">
    <property type="term" value="F:zinc ion binding"/>
    <property type="evidence" value="ECO:0007669"/>
    <property type="project" value="UniProtKB-KW"/>
</dbReference>
<accession>A0AAV0VI51</accession>
<dbReference type="FunFam" id="3.30.160.60:FF:000744">
    <property type="entry name" value="zinc finger E-box-binding homeobox 1"/>
    <property type="match status" value="1"/>
</dbReference>
<dbReference type="GO" id="GO:0005634">
    <property type="term" value="C:nucleus"/>
    <property type="evidence" value="ECO:0007669"/>
    <property type="project" value="UniProtKB-SubCell"/>
</dbReference>
<gene>
    <name evidence="12" type="ORF">MEUPH1_LOCUS508</name>
</gene>
<feature type="domain" description="C2H2-type" evidence="11">
    <location>
        <begin position="406"/>
        <end position="433"/>
    </location>
</feature>
<protein>
    <recommendedName>
        <fullName evidence="11">C2H2-type domain-containing protein</fullName>
    </recommendedName>
</protein>
<evidence type="ECO:0000313" key="12">
    <source>
        <dbReference type="EMBL" id="CAI6343215.1"/>
    </source>
</evidence>
<comment type="subcellular location">
    <subcellularLocation>
        <location evidence="1">Nucleus</location>
    </subcellularLocation>
</comment>
<dbReference type="FunFam" id="3.30.160.60:FF:000016">
    <property type="entry name" value="zinc finger protein 37 homolog"/>
    <property type="match status" value="1"/>
</dbReference>
<keyword evidence="6" id="KW-0805">Transcription regulation</keyword>
<dbReference type="InterPro" id="IPR036236">
    <property type="entry name" value="Znf_C2H2_sf"/>
</dbReference>
<dbReference type="GO" id="GO:0000981">
    <property type="term" value="F:DNA-binding transcription factor activity, RNA polymerase II-specific"/>
    <property type="evidence" value="ECO:0007669"/>
    <property type="project" value="TreeGrafter"/>
</dbReference>
<keyword evidence="4 10" id="KW-0863">Zinc-finger</keyword>
<evidence type="ECO:0000256" key="7">
    <source>
        <dbReference type="ARBA" id="ARBA00023125"/>
    </source>
</evidence>
<keyword evidence="5" id="KW-0862">Zinc</keyword>
<feature type="domain" description="C2H2-type" evidence="11">
    <location>
        <begin position="489"/>
        <end position="516"/>
    </location>
</feature>
<dbReference type="Pfam" id="PF00096">
    <property type="entry name" value="zf-C2H2"/>
    <property type="match status" value="6"/>
</dbReference>
<dbReference type="EMBL" id="CARXXK010000001">
    <property type="protein sequence ID" value="CAI6343215.1"/>
    <property type="molecule type" value="Genomic_DNA"/>
</dbReference>
<feature type="domain" description="C2H2-type" evidence="11">
    <location>
        <begin position="378"/>
        <end position="405"/>
    </location>
</feature>
<feature type="domain" description="C2H2-type" evidence="11">
    <location>
        <begin position="461"/>
        <end position="488"/>
    </location>
</feature>
<dbReference type="PROSITE" id="PS50157">
    <property type="entry name" value="ZINC_FINGER_C2H2_2"/>
    <property type="match status" value="11"/>
</dbReference>
<dbReference type="FunFam" id="3.30.160.60:FF:000446">
    <property type="entry name" value="Zinc finger protein"/>
    <property type="match status" value="1"/>
</dbReference>
<evidence type="ECO:0000256" key="5">
    <source>
        <dbReference type="ARBA" id="ARBA00022833"/>
    </source>
</evidence>
<dbReference type="FunFam" id="3.30.160.60:FF:001289">
    <property type="entry name" value="Zinc finger protein 574"/>
    <property type="match status" value="1"/>
</dbReference>
<keyword evidence="9" id="KW-0539">Nucleus</keyword>
<evidence type="ECO:0000256" key="4">
    <source>
        <dbReference type="ARBA" id="ARBA00022771"/>
    </source>
</evidence>
<organism evidence="12 13">
    <name type="scientific">Macrosiphum euphorbiae</name>
    <name type="common">potato aphid</name>
    <dbReference type="NCBI Taxonomy" id="13131"/>
    <lineage>
        <taxon>Eukaryota</taxon>
        <taxon>Metazoa</taxon>
        <taxon>Ecdysozoa</taxon>
        <taxon>Arthropoda</taxon>
        <taxon>Hexapoda</taxon>
        <taxon>Insecta</taxon>
        <taxon>Pterygota</taxon>
        <taxon>Neoptera</taxon>
        <taxon>Paraneoptera</taxon>
        <taxon>Hemiptera</taxon>
        <taxon>Sternorrhyncha</taxon>
        <taxon>Aphidomorpha</taxon>
        <taxon>Aphidoidea</taxon>
        <taxon>Aphididae</taxon>
        <taxon>Macrosiphini</taxon>
        <taxon>Macrosiphum</taxon>
    </lineage>
</organism>
<keyword evidence="7" id="KW-0238">DNA-binding</keyword>
<feature type="domain" description="C2H2-type" evidence="11">
    <location>
        <begin position="546"/>
        <end position="573"/>
    </location>
</feature>
<feature type="domain" description="C2H2-type" evidence="11">
    <location>
        <begin position="125"/>
        <end position="152"/>
    </location>
</feature>
<evidence type="ECO:0000313" key="13">
    <source>
        <dbReference type="Proteomes" id="UP001160148"/>
    </source>
</evidence>